<evidence type="ECO:0000256" key="2">
    <source>
        <dbReference type="ARBA" id="ARBA00022857"/>
    </source>
</evidence>
<dbReference type="EMBL" id="KN847334">
    <property type="protein sequence ID" value="KIW45793.1"/>
    <property type="molecule type" value="Genomic_DNA"/>
</dbReference>
<dbReference type="Gene3D" id="3.40.50.720">
    <property type="entry name" value="NAD(P)-binding Rossmann-like Domain"/>
    <property type="match status" value="1"/>
</dbReference>
<dbReference type="SUPFAM" id="SSF51735">
    <property type="entry name" value="NAD(P)-binding Rossmann-fold domains"/>
    <property type="match status" value="1"/>
</dbReference>
<dbReference type="FunFam" id="3.40.50.720:FF:000084">
    <property type="entry name" value="Short-chain dehydrogenase reductase"/>
    <property type="match status" value="1"/>
</dbReference>
<reference evidence="3 4" key="1">
    <citation type="submission" date="2015-01" db="EMBL/GenBank/DDBJ databases">
        <title>The Genome Sequence of Exophiala oligosperma CBS72588.</title>
        <authorList>
            <consortium name="The Broad Institute Genomics Platform"/>
            <person name="Cuomo C."/>
            <person name="de Hoog S."/>
            <person name="Gorbushina A."/>
            <person name="Stielow B."/>
            <person name="Teixiera M."/>
            <person name="Abouelleil A."/>
            <person name="Chapman S.B."/>
            <person name="Priest M."/>
            <person name="Young S.K."/>
            <person name="Wortman J."/>
            <person name="Nusbaum C."/>
            <person name="Birren B."/>
        </authorList>
    </citation>
    <scope>NUCLEOTIDE SEQUENCE [LARGE SCALE GENOMIC DNA]</scope>
    <source>
        <strain evidence="3 4">CBS 72588</strain>
    </source>
</reference>
<evidence type="ECO:0000313" key="3">
    <source>
        <dbReference type="EMBL" id="KIW45793.1"/>
    </source>
</evidence>
<dbReference type="AlphaFoldDB" id="A0A0D2DS16"/>
<evidence type="ECO:0008006" key="5">
    <source>
        <dbReference type="Google" id="ProtNLM"/>
    </source>
</evidence>
<dbReference type="VEuPathDB" id="FungiDB:PV06_04148"/>
<dbReference type="PRINTS" id="PR00080">
    <property type="entry name" value="SDRFAMILY"/>
</dbReference>
<protein>
    <recommendedName>
        <fullName evidence="5">NAD(P)-binding protein</fullName>
    </recommendedName>
</protein>
<dbReference type="CDD" id="cd05233">
    <property type="entry name" value="SDR_c"/>
    <property type="match status" value="1"/>
</dbReference>
<gene>
    <name evidence="3" type="ORF">PV06_04148</name>
</gene>
<dbReference type="GO" id="GO:0016616">
    <property type="term" value="F:oxidoreductase activity, acting on the CH-OH group of donors, NAD or NADP as acceptor"/>
    <property type="evidence" value="ECO:0007669"/>
    <property type="project" value="TreeGrafter"/>
</dbReference>
<keyword evidence="4" id="KW-1185">Reference proteome</keyword>
<dbReference type="GeneID" id="27356222"/>
<dbReference type="STRING" id="215243.A0A0D2DS16"/>
<dbReference type="PROSITE" id="PS00061">
    <property type="entry name" value="ADH_SHORT"/>
    <property type="match status" value="1"/>
</dbReference>
<sequence>MDVPGFALVTGAGSGIGRSCAITFASEGAAGVAVLDISMTALDTVKAEIEFEHKDCRVLAYQLDVTNEDQVGKAVDEIARVFGRIDYLVNCAGTTVKHVGGTARAETKDWARVLDLNLNGTFYMSRAVLRVMLSQEHIISSRNKDAIRRGSIVNLSSILGVVGAPMSAAYVASKHAVIGFTKAASEDYAKDGIRVNAVCPGYTDTPLSRGNGGEPLLGKIVQEKVAREVPIGRIGQPHEIADCVVWLSGGRSSMVTGAVIVADGGFTQK</sequence>
<accession>A0A0D2DS16</accession>
<keyword evidence="2" id="KW-0521">NADP</keyword>
<name>A0A0D2DS16_9EURO</name>
<comment type="similarity">
    <text evidence="1">Belongs to the short-chain dehydrogenases/reductases (SDR) family.</text>
</comment>
<dbReference type="PRINTS" id="PR00081">
    <property type="entry name" value="GDHRDH"/>
</dbReference>
<organism evidence="3 4">
    <name type="scientific">Exophiala oligosperma</name>
    <dbReference type="NCBI Taxonomy" id="215243"/>
    <lineage>
        <taxon>Eukaryota</taxon>
        <taxon>Fungi</taxon>
        <taxon>Dikarya</taxon>
        <taxon>Ascomycota</taxon>
        <taxon>Pezizomycotina</taxon>
        <taxon>Eurotiomycetes</taxon>
        <taxon>Chaetothyriomycetidae</taxon>
        <taxon>Chaetothyriales</taxon>
        <taxon>Herpotrichiellaceae</taxon>
        <taxon>Exophiala</taxon>
    </lineage>
</organism>
<dbReference type="InterPro" id="IPR020904">
    <property type="entry name" value="Sc_DH/Rdtase_CS"/>
</dbReference>
<dbReference type="InterPro" id="IPR036291">
    <property type="entry name" value="NAD(P)-bd_dom_sf"/>
</dbReference>
<dbReference type="Pfam" id="PF13561">
    <property type="entry name" value="adh_short_C2"/>
    <property type="match status" value="1"/>
</dbReference>
<dbReference type="InterPro" id="IPR002347">
    <property type="entry name" value="SDR_fam"/>
</dbReference>
<evidence type="ECO:0000313" key="4">
    <source>
        <dbReference type="Proteomes" id="UP000053342"/>
    </source>
</evidence>
<dbReference type="RefSeq" id="XP_016266009.1">
    <property type="nucleotide sequence ID" value="XM_016405004.1"/>
</dbReference>
<dbReference type="OrthoDB" id="5840532at2759"/>
<dbReference type="HOGENOM" id="CLU_010194_1_0_1"/>
<proteinExistence type="inferred from homology"/>
<dbReference type="PANTHER" id="PTHR42760">
    <property type="entry name" value="SHORT-CHAIN DEHYDROGENASES/REDUCTASES FAMILY MEMBER"/>
    <property type="match status" value="1"/>
</dbReference>
<evidence type="ECO:0000256" key="1">
    <source>
        <dbReference type="ARBA" id="ARBA00006484"/>
    </source>
</evidence>
<dbReference type="Proteomes" id="UP000053342">
    <property type="component" value="Unassembled WGS sequence"/>
</dbReference>